<evidence type="ECO:0000256" key="4">
    <source>
        <dbReference type="ARBA" id="ARBA00023242"/>
    </source>
</evidence>
<accession>A0ABP1QMB5</accession>
<dbReference type="SUPFAM" id="SSF63748">
    <property type="entry name" value="Tudor/PWWP/MBT"/>
    <property type="match status" value="2"/>
</dbReference>
<dbReference type="Gene3D" id="2.30.30.140">
    <property type="match status" value="2"/>
</dbReference>
<keyword evidence="9" id="KW-1185">Reference proteome</keyword>
<evidence type="ECO:0000256" key="5">
    <source>
        <dbReference type="PROSITE-ProRule" id="PRU00459"/>
    </source>
</evidence>
<dbReference type="PROSITE" id="PS50105">
    <property type="entry name" value="SAM_DOMAIN"/>
    <property type="match status" value="1"/>
</dbReference>
<dbReference type="Pfam" id="PF00536">
    <property type="entry name" value="SAM_1"/>
    <property type="match status" value="1"/>
</dbReference>
<keyword evidence="2" id="KW-0678">Repressor</keyword>
<protein>
    <recommendedName>
        <fullName evidence="7">SAM domain-containing protein</fullName>
    </recommendedName>
</protein>
<dbReference type="Gene3D" id="1.10.150.50">
    <property type="entry name" value="Transcription Factor, Ets-1"/>
    <property type="match status" value="1"/>
</dbReference>
<keyword evidence="4" id="KW-0539">Nucleus</keyword>
<feature type="compositionally biased region" description="Low complexity" evidence="6">
    <location>
        <begin position="383"/>
        <end position="401"/>
    </location>
</feature>
<dbReference type="PROSITE" id="PS51079">
    <property type="entry name" value="MBT"/>
    <property type="match status" value="2"/>
</dbReference>
<dbReference type="SMART" id="SM00454">
    <property type="entry name" value="SAM"/>
    <property type="match status" value="1"/>
</dbReference>
<feature type="region of interest" description="Disordered" evidence="6">
    <location>
        <begin position="378"/>
        <end position="402"/>
    </location>
</feature>
<evidence type="ECO:0000313" key="9">
    <source>
        <dbReference type="Proteomes" id="UP001642540"/>
    </source>
</evidence>
<dbReference type="InterPro" id="IPR001660">
    <property type="entry name" value="SAM"/>
</dbReference>
<feature type="compositionally biased region" description="Polar residues" evidence="6">
    <location>
        <begin position="13"/>
        <end position="25"/>
    </location>
</feature>
<gene>
    <name evidence="8" type="ORF">ODALV1_LOCUS13044</name>
</gene>
<name>A0ABP1QMB5_9HEXA</name>
<reference evidence="8 9" key="1">
    <citation type="submission" date="2024-08" db="EMBL/GenBank/DDBJ databases">
        <authorList>
            <person name="Cucini C."/>
            <person name="Frati F."/>
        </authorList>
    </citation>
    <scope>NUCLEOTIDE SEQUENCE [LARGE SCALE GENOMIC DNA]</scope>
</reference>
<dbReference type="InterPro" id="IPR021987">
    <property type="entry name" value="SLED"/>
</dbReference>
<evidence type="ECO:0000259" key="7">
    <source>
        <dbReference type="PROSITE" id="PS50105"/>
    </source>
</evidence>
<feature type="domain" description="SAM" evidence="7">
    <location>
        <begin position="575"/>
        <end position="640"/>
    </location>
</feature>
<feature type="region of interest" description="Disordered" evidence="6">
    <location>
        <begin position="502"/>
        <end position="573"/>
    </location>
</feature>
<dbReference type="SUPFAM" id="SSF47769">
    <property type="entry name" value="SAM/Pointed domain"/>
    <property type="match status" value="1"/>
</dbReference>
<dbReference type="PANTHER" id="PTHR12247:SF132">
    <property type="entry name" value="POLYCOMB PROTEIN SCM"/>
    <property type="match status" value="1"/>
</dbReference>
<proteinExistence type="predicted"/>
<sequence length="652" mass="72877">MVGQQQNQTNQQYVTNSSCQPSSTSNMPNKNNNNVGGNRCVWCRKWQPKLNFVLPTAEGKKEFCTCDCLLHFRNVYNDKKNPCVLCGNCDCVVRTPSSEAHQKLSYQGKSYEFCCPQCLEEFKTKHNIKPAVQSQSAAKKKQDNSFTNGDFKWSDYLEKTNGVPAPSKCFKQHTTPPSNEFTKDMKLEAVDPRNTTSVCIATVIASIGPRIRLRLDGSDNSNDFWRMVDTEEIQPVGTCQDNEVLLQPPLGFIMNASSWPKFLVKTLHGATMAPKEFFKPVPPTPRFNLFKIGHKLEAVDRKNPHLICVATVGGVDRDNIHVTFDGWRGAFDYWCKYDSRDIFPVGWSDNCGHQLQPPGNKLPLVSTPVLHHLSSPLPCTQISSSSTTSSSETSLSESSSSAVPPYTVTLHLHVYCDCGPYLDKVKLRASPTIIGPSNIQEVYNQFVQILKQSSSNKQQVEKLLVVQGSEILEQGDFWNEILNIIERFNFCANLVNDKPIEEEEDGGRTTRGSGKSKECSKCGGSKQTDSGRSTLKRKNPKIKQDTEIVKVDTDPLPIKKPAPQRTSSNGDPREWDVEQVILQITAVDKSMNSYADLFRAHQIDGRAMLLLNSEVMMRYMGLKLGPALKIINIIGRYKSKSGSKNERSANGM</sequence>
<dbReference type="SMART" id="SM00561">
    <property type="entry name" value="MBT"/>
    <property type="match status" value="2"/>
</dbReference>
<comment type="caution">
    <text evidence="8">The sequence shown here is derived from an EMBL/GenBank/DDBJ whole genome shotgun (WGS) entry which is preliminary data.</text>
</comment>
<keyword evidence="3" id="KW-0677">Repeat</keyword>
<evidence type="ECO:0000256" key="1">
    <source>
        <dbReference type="ARBA" id="ARBA00004123"/>
    </source>
</evidence>
<evidence type="ECO:0000313" key="8">
    <source>
        <dbReference type="EMBL" id="CAL8108629.1"/>
    </source>
</evidence>
<evidence type="ECO:0000256" key="3">
    <source>
        <dbReference type="ARBA" id="ARBA00022737"/>
    </source>
</evidence>
<dbReference type="InterPro" id="IPR004092">
    <property type="entry name" value="Mbt"/>
</dbReference>
<evidence type="ECO:0000256" key="6">
    <source>
        <dbReference type="SAM" id="MobiDB-lite"/>
    </source>
</evidence>
<feature type="compositionally biased region" description="Basic and acidic residues" evidence="6">
    <location>
        <begin position="542"/>
        <end position="553"/>
    </location>
</feature>
<feature type="repeat" description="MBT" evidence="5">
    <location>
        <begin position="151"/>
        <end position="249"/>
    </location>
</feature>
<dbReference type="Pfam" id="PF12140">
    <property type="entry name" value="SLED"/>
    <property type="match status" value="1"/>
</dbReference>
<organism evidence="8 9">
    <name type="scientific">Orchesella dallaii</name>
    <dbReference type="NCBI Taxonomy" id="48710"/>
    <lineage>
        <taxon>Eukaryota</taxon>
        <taxon>Metazoa</taxon>
        <taxon>Ecdysozoa</taxon>
        <taxon>Arthropoda</taxon>
        <taxon>Hexapoda</taxon>
        <taxon>Collembola</taxon>
        <taxon>Entomobryomorpha</taxon>
        <taxon>Entomobryoidea</taxon>
        <taxon>Orchesellidae</taxon>
        <taxon>Orchesellinae</taxon>
        <taxon>Orchesella</taxon>
    </lineage>
</organism>
<dbReference type="InterPro" id="IPR013761">
    <property type="entry name" value="SAM/pointed_sf"/>
</dbReference>
<dbReference type="InterPro" id="IPR050548">
    <property type="entry name" value="PcG_chromatin_remod_factors"/>
</dbReference>
<feature type="region of interest" description="Disordered" evidence="6">
    <location>
        <begin position="1"/>
        <end position="32"/>
    </location>
</feature>
<evidence type="ECO:0000256" key="2">
    <source>
        <dbReference type="ARBA" id="ARBA00022491"/>
    </source>
</evidence>
<dbReference type="InterPro" id="IPR038348">
    <property type="entry name" value="SLED_sf"/>
</dbReference>
<feature type="compositionally biased region" description="Low complexity" evidence="6">
    <location>
        <begin position="1"/>
        <end position="12"/>
    </location>
</feature>
<dbReference type="Proteomes" id="UP001642540">
    <property type="component" value="Unassembled WGS sequence"/>
</dbReference>
<dbReference type="PANTHER" id="PTHR12247">
    <property type="entry name" value="POLYCOMB GROUP PROTEIN"/>
    <property type="match status" value="1"/>
</dbReference>
<dbReference type="Gene3D" id="3.90.1150.190">
    <property type="entry name" value="SLED domain"/>
    <property type="match status" value="1"/>
</dbReference>
<dbReference type="EMBL" id="CAXLJM020000040">
    <property type="protein sequence ID" value="CAL8108629.1"/>
    <property type="molecule type" value="Genomic_DNA"/>
</dbReference>
<comment type="subcellular location">
    <subcellularLocation>
        <location evidence="1">Nucleus</location>
    </subcellularLocation>
</comment>
<dbReference type="Pfam" id="PF02820">
    <property type="entry name" value="MBT"/>
    <property type="match status" value="2"/>
</dbReference>
<feature type="repeat" description="MBT" evidence="5">
    <location>
        <begin position="257"/>
        <end position="358"/>
    </location>
</feature>